<dbReference type="AlphaFoldDB" id="A0AAX4FS94"/>
<dbReference type="Gene3D" id="1.20.1720.10">
    <property type="entry name" value="Multidrug resistance protein D"/>
    <property type="match status" value="1"/>
</dbReference>
<evidence type="ECO:0000256" key="7">
    <source>
        <dbReference type="SAM" id="Phobius"/>
    </source>
</evidence>
<feature type="transmembrane region" description="Helical" evidence="7">
    <location>
        <begin position="416"/>
        <end position="437"/>
    </location>
</feature>
<evidence type="ECO:0000256" key="1">
    <source>
        <dbReference type="ARBA" id="ARBA00004651"/>
    </source>
</evidence>
<keyword evidence="2" id="KW-0813">Transport</keyword>
<dbReference type="EMBL" id="CP137642">
    <property type="protein sequence ID" value="WOX56742.1"/>
    <property type="molecule type" value="Genomic_DNA"/>
</dbReference>
<feature type="transmembrane region" description="Helical" evidence="7">
    <location>
        <begin position="375"/>
        <end position="404"/>
    </location>
</feature>
<evidence type="ECO:0000256" key="3">
    <source>
        <dbReference type="ARBA" id="ARBA00022475"/>
    </source>
</evidence>
<keyword evidence="4 7" id="KW-0812">Transmembrane</keyword>
<keyword evidence="10" id="KW-1185">Reference proteome</keyword>
<sequence>MERKWLVLAAVMLGSVMGPIDASVVNVVLPTIAEVFGTGISTAQWVPMVYLLMISSLLLTYGRLGDMHGYRAVYLSGLAGFTASSAVCGLSGSIGMLIAARAVQGVTAGMMMAVGSAIIVDAFPASERGRALGINATSIAIGLAVGPTLGGFIAAYLGWRFIFFINIPIGVAALLIASRILPEGETRPGQSLDIVGAGSAFVGLFSFLLLVNRWQAMGQPQRLGLVAVMAAAVLVFIRTELTIPQPMLDLRIFSIRTFTFANLSAMLNFMSQYVLVFLTPFYLQQVMGFTPDRIGMVMVAFPLAVLFVAPVSGALSDRIGTRAPAALGAGLCALALLLMARGEGLLGCLALFGVGTGLFQSPNNSAVMGSTPKKYLGIGSAVLATVRNVGMVLGIAVGGAVLAWRMPVYGGLTEAAFHDAYIVGAVLTGIAAVTSLVRYRSEIAGSPPASP</sequence>
<keyword evidence="5 7" id="KW-1133">Transmembrane helix</keyword>
<evidence type="ECO:0000313" key="10">
    <source>
        <dbReference type="Proteomes" id="UP001305652"/>
    </source>
</evidence>
<evidence type="ECO:0000256" key="6">
    <source>
        <dbReference type="ARBA" id="ARBA00023136"/>
    </source>
</evidence>
<evidence type="ECO:0000256" key="5">
    <source>
        <dbReference type="ARBA" id="ARBA00022989"/>
    </source>
</evidence>
<reference evidence="9 10" key="1">
    <citation type="submission" date="2023-10" db="EMBL/GenBank/DDBJ databases">
        <title>The complete genome sequence of Methanoculleus receptaculi DSM 18860.</title>
        <authorList>
            <person name="Lai S.-J."/>
            <person name="You Y.-T."/>
            <person name="Chen S.-C."/>
        </authorList>
    </citation>
    <scope>NUCLEOTIDE SEQUENCE [LARGE SCALE GENOMIC DNA]</scope>
    <source>
        <strain evidence="9 10">DSM 18860</strain>
    </source>
</reference>
<feature type="transmembrane region" description="Helical" evidence="7">
    <location>
        <begin position="294"/>
        <end position="315"/>
    </location>
</feature>
<dbReference type="GO" id="GO:0022857">
    <property type="term" value="F:transmembrane transporter activity"/>
    <property type="evidence" value="ECO:0007669"/>
    <property type="project" value="InterPro"/>
</dbReference>
<dbReference type="Pfam" id="PF07690">
    <property type="entry name" value="MFS_1"/>
    <property type="match status" value="2"/>
</dbReference>
<dbReference type="InterPro" id="IPR020846">
    <property type="entry name" value="MFS_dom"/>
</dbReference>
<feature type="transmembrane region" description="Helical" evidence="7">
    <location>
        <begin position="260"/>
        <end position="282"/>
    </location>
</feature>
<dbReference type="Gene3D" id="1.20.1250.20">
    <property type="entry name" value="MFS general substrate transporter like domains"/>
    <property type="match status" value="1"/>
</dbReference>
<feature type="transmembrane region" description="Helical" evidence="7">
    <location>
        <begin position="161"/>
        <end position="180"/>
    </location>
</feature>
<dbReference type="SUPFAM" id="SSF103473">
    <property type="entry name" value="MFS general substrate transporter"/>
    <property type="match status" value="1"/>
</dbReference>
<keyword evidence="3" id="KW-1003">Cell membrane</keyword>
<protein>
    <submittedName>
        <fullName evidence="9">MFS transporter</fullName>
    </submittedName>
</protein>
<accession>A0AAX4FS94</accession>
<proteinExistence type="predicted"/>
<feature type="transmembrane region" description="Helical" evidence="7">
    <location>
        <begin position="223"/>
        <end position="239"/>
    </location>
</feature>
<dbReference type="GeneID" id="85732550"/>
<feature type="transmembrane region" description="Helical" evidence="7">
    <location>
        <begin position="327"/>
        <end position="355"/>
    </location>
</feature>
<dbReference type="NCBIfam" id="TIGR00711">
    <property type="entry name" value="efflux_EmrB"/>
    <property type="match status" value="1"/>
</dbReference>
<dbReference type="CDD" id="cd17321">
    <property type="entry name" value="MFS_MMR_MDR_like"/>
    <property type="match status" value="1"/>
</dbReference>
<evidence type="ECO:0000259" key="8">
    <source>
        <dbReference type="PROSITE" id="PS50850"/>
    </source>
</evidence>
<dbReference type="PROSITE" id="PS50850">
    <property type="entry name" value="MFS"/>
    <property type="match status" value="1"/>
</dbReference>
<dbReference type="Proteomes" id="UP001305652">
    <property type="component" value="Chromosome"/>
</dbReference>
<feature type="transmembrane region" description="Helical" evidence="7">
    <location>
        <begin position="132"/>
        <end position="155"/>
    </location>
</feature>
<feature type="domain" description="Major facilitator superfamily (MFS) profile" evidence="8">
    <location>
        <begin position="7"/>
        <end position="443"/>
    </location>
</feature>
<dbReference type="PANTHER" id="PTHR42718:SF46">
    <property type="entry name" value="BLR6921 PROTEIN"/>
    <property type="match status" value="1"/>
</dbReference>
<organism evidence="9 10">
    <name type="scientific">Methanoculleus receptaculi</name>
    <dbReference type="NCBI Taxonomy" id="394967"/>
    <lineage>
        <taxon>Archaea</taxon>
        <taxon>Methanobacteriati</taxon>
        <taxon>Methanobacteriota</taxon>
        <taxon>Stenosarchaea group</taxon>
        <taxon>Methanomicrobia</taxon>
        <taxon>Methanomicrobiales</taxon>
        <taxon>Methanomicrobiaceae</taxon>
        <taxon>Methanoculleus</taxon>
    </lineage>
</organism>
<feature type="transmembrane region" description="Helical" evidence="7">
    <location>
        <begin position="38"/>
        <end position="61"/>
    </location>
</feature>
<feature type="transmembrane region" description="Helical" evidence="7">
    <location>
        <begin position="73"/>
        <end position="100"/>
    </location>
</feature>
<dbReference type="KEGG" id="mrc:R6Y96_05295"/>
<comment type="subcellular location">
    <subcellularLocation>
        <location evidence="1">Cell membrane</location>
        <topology evidence="1">Multi-pass membrane protein</topology>
    </subcellularLocation>
</comment>
<dbReference type="PANTHER" id="PTHR42718">
    <property type="entry name" value="MAJOR FACILITATOR SUPERFAMILY MULTIDRUG TRANSPORTER MFSC"/>
    <property type="match status" value="1"/>
</dbReference>
<dbReference type="InterPro" id="IPR011701">
    <property type="entry name" value="MFS"/>
</dbReference>
<evidence type="ECO:0000256" key="4">
    <source>
        <dbReference type="ARBA" id="ARBA00022692"/>
    </source>
</evidence>
<feature type="transmembrane region" description="Helical" evidence="7">
    <location>
        <begin position="192"/>
        <end position="211"/>
    </location>
</feature>
<gene>
    <name evidence="9" type="ORF">R6Y96_05295</name>
</gene>
<evidence type="ECO:0000256" key="2">
    <source>
        <dbReference type="ARBA" id="ARBA00022448"/>
    </source>
</evidence>
<dbReference type="InterPro" id="IPR036259">
    <property type="entry name" value="MFS_trans_sf"/>
</dbReference>
<feature type="transmembrane region" description="Helical" evidence="7">
    <location>
        <begin position="106"/>
        <end position="125"/>
    </location>
</feature>
<name>A0AAX4FS94_9EURY</name>
<evidence type="ECO:0000313" key="9">
    <source>
        <dbReference type="EMBL" id="WOX56742.1"/>
    </source>
</evidence>
<dbReference type="RefSeq" id="WP_318620139.1">
    <property type="nucleotide sequence ID" value="NZ_CP137642.1"/>
</dbReference>
<dbReference type="InterPro" id="IPR004638">
    <property type="entry name" value="EmrB-like"/>
</dbReference>
<dbReference type="GO" id="GO:0005886">
    <property type="term" value="C:plasma membrane"/>
    <property type="evidence" value="ECO:0007669"/>
    <property type="project" value="UniProtKB-SubCell"/>
</dbReference>
<keyword evidence="6 7" id="KW-0472">Membrane</keyword>
<dbReference type="PRINTS" id="PR01036">
    <property type="entry name" value="TCRTETB"/>
</dbReference>